<name>A0AC35F148_9BILA</name>
<sequence>MFMGNYKTGAIVVALLNICLPILLADFVNGLLTNKNELQFETINPIAGKLLGLYVAQAIFTFLYITSLSIMGERMAADLRVKLLNKLLHYDMHFFDEQRTGKFQ</sequence>
<organism evidence="1 2">
    <name type="scientific">Panagrolaimus sp. PS1159</name>
    <dbReference type="NCBI Taxonomy" id="55785"/>
    <lineage>
        <taxon>Eukaryota</taxon>
        <taxon>Metazoa</taxon>
        <taxon>Ecdysozoa</taxon>
        <taxon>Nematoda</taxon>
        <taxon>Chromadorea</taxon>
        <taxon>Rhabditida</taxon>
        <taxon>Tylenchina</taxon>
        <taxon>Panagrolaimomorpha</taxon>
        <taxon>Panagrolaimoidea</taxon>
        <taxon>Panagrolaimidae</taxon>
        <taxon>Panagrolaimus</taxon>
    </lineage>
</organism>
<protein>
    <submittedName>
        <fullName evidence="2">ABC transmembrane type-1 domain-containing protein</fullName>
    </submittedName>
</protein>
<dbReference type="Proteomes" id="UP000887580">
    <property type="component" value="Unplaced"/>
</dbReference>
<dbReference type="WBParaSite" id="PS1159_v2.g12797.t1">
    <property type="protein sequence ID" value="PS1159_v2.g12797.t1"/>
    <property type="gene ID" value="PS1159_v2.g12797"/>
</dbReference>
<reference evidence="2" key="1">
    <citation type="submission" date="2022-11" db="UniProtKB">
        <authorList>
            <consortium name="WormBaseParasite"/>
        </authorList>
    </citation>
    <scope>IDENTIFICATION</scope>
</reference>
<accession>A0AC35F148</accession>
<evidence type="ECO:0000313" key="1">
    <source>
        <dbReference type="Proteomes" id="UP000887580"/>
    </source>
</evidence>
<evidence type="ECO:0000313" key="2">
    <source>
        <dbReference type="WBParaSite" id="PS1159_v2.g12797.t1"/>
    </source>
</evidence>
<proteinExistence type="predicted"/>